<sequence length="257" mass="27844">MQRLQALVAQLRDPEHGCPWDRAQTPASLAPYALEEACEVADAIAAGDRAGLREELGDLLLQVLLQAQLAQEQGDFDLDAVMDGLADKLVRRHPHVFETPGATPPAGQWDAIKAAEQAAAGTLRSSALDGVPNGLPALVRAARIQRRAAKVGFDWRELAPVLAQVRAELDELEQAISGADPAAISDELGDVLFSVANLSRHVQTDPEQALRAATHKFERRFRQVEALSPAPLSALDEAELEHLWQQAKQLLRSQGDC</sequence>
<dbReference type="NCBIfam" id="NF007113">
    <property type="entry name" value="PRK09562.1"/>
    <property type="match status" value="1"/>
</dbReference>
<evidence type="ECO:0000259" key="1">
    <source>
        <dbReference type="Pfam" id="PF03819"/>
    </source>
</evidence>
<dbReference type="InterPro" id="IPR048015">
    <property type="entry name" value="NTP-PPase_MazG-like_N"/>
</dbReference>
<dbReference type="RefSeq" id="WP_369454695.1">
    <property type="nucleotide sequence ID" value="NZ_JBGCUO010000001.1"/>
</dbReference>
<feature type="domain" description="NTP pyrophosphohydrolase MazG-like" evidence="1">
    <location>
        <begin position="162"/>
        <end position="223"/>
    </location>
</feature>
<comment type="caution">
    <text evidence="2">The sequence shown here is derived from an EMBL/GenBank/DDBJ whole genome shotgun (WGS) entry which is preliminary data.</text>
</comment>
<evidence type="ECO:0000313" key="3">
    <source>
        <dbReference type="Proteomes" id="UP001562065"/>
    </source>
</evidence>
<keyword evidence="3" id="KW-1185">Reference proteome</keyword>
<accession>A0ABV4AHZ4</accession>
<name>A0ABV4AHZ4_9GAMM</name>
<dbReference type="InterPro" id="IPR004518">
    <property type="entry name" value="MazG-like_dom"/>
</dbReference>
<proteinExistence type="predicted"/>
<dbReference type="CDD" id="cd11529">
    <property type="entry name" value="NTP-PPase_MazG_Cterm"/>
    <property type="match status" value="1"/>
</dbReference>
<dbReference type="SUPFAM" id="SSF101386">
    <property type="entry name" value="all-alpha NTP pyrophosphatases"/>
    <property type="match status" value="2"/>
</dbReference>
<dbReference type="InterPro" id="IPR011551">
    <property type="entry name" value="NTP_PyrPHydrolase_MazG"/>
</dbReference>
<dbReference type="Gene3D" id="1.10.287.1080">
    <property type="entry name" value="MazG-like"/>
    <property type="match status" value="2"/>
</dbReference>
<keyword evidence="2" id="KW-0378">Hydrolase</keyword>
<dbReference type="EMBL" id="JBGCUO010000001">
    <property type="protein sequence ID" value="MEY1661438.1"/>
    <property type="molecule type" value="Genomic_DNA"/>
</dbReference>
<organism evidence="2 3">
    <name type="scientific">Isoalcanivorax beigongshangi</name>
    <dbReference type="NCBI Taxonomy" id="3238810"/>
    <lineage>
        <taxon>Bacteria</taxon>
        <taxon>Pseudomonadati</taxon>
        <taxon>Pseudomonadota</taxon>
        <taxon>Gammaproteobacteria</taxon>
        <taxon>Oceanospirillales</taxon>
        <taxon>Alcanivoracaceae</taxon>
        <taxon>Isoalcanivorax</taxon>
    </lineage>
</organism>
<dbReference type="Pfam" id="PF03819">
    <property type="entry name" value="MazG"/>
    <property type="match status" value="2"/>
</dbReference>
<dbReference type="EC" id="3.6.1.9" evidence="2"/>
<dbReference type="Proteomes" id="UP001562065">
    <property type="component" value="Unassembled WGS sequence"/>
</dbReference>
<protein>
    <submittedName>
        <fullName evidence="2">Nucleoside triphosphate pyrophosphohydrolase</fullName>
        <ecNumber evidence="2">3.6.1.9</ecNumber>
    </submittedName>
</protein>
<dbReference type="NCBIfam" id="TIGR00444">
    <property type="entry name" value="mazG"/>
    <property type="match status" value="1"/>
</dbReference>
<dbReference type="GO" id="GO:0047429">
    <property type="term" value="F:nucleoside triphosphate diphosphatase activity"/>
    <property type="evidence" value="ECO:0007669"/>
    <property type="project" value="UniProtKB-EC"/>
</dbReference>
<feature type="domain" description="NTP pyrophosphohydrolase MazG-like" evidence="1">
    <location>
        <begin position="24"/>
        <end position="97"/>
    </location>
</feature>
<gene>
    <name evidence="2" type="primary">mazG</name>
    <name evidence="2" type="ORF">AB5I84_04665</name>
</gene>
<dbReference type="PANTHER" id="PTHR30522">
    <property type="entry name" value="NUCLEOSIDE TRIPHOSPHATE PYROPHOSPHOHYDROLASE"/>
    <property type="match status" value="1"/>
</dbReference>
<reference evidence="2 3" key="1">
    <citation type="submission" date="2024-07" db="EMBL/GenBank/DDBJ databases">
        <authorList>
            <person name="Ren Q."/>
        </authorList>
    </citation>
    <scope>NUCLEOTIDE SEQUENCE [LARGE SCALE GENOMIC DNA]</scope>
    <source>
        <strain evidence="2 3">REN37</strain>
    </source>
</reference>
<dbReference type="PANTHER" id="PTHR30522:SF0">
    <property type="entry name" value="NUCLEOSIDE TRIPHOSPHATE PYROPHOSPHOHYDROLASE"/>
    <property type="match status" value="1"/>
</dbReference>
<evidence type="ECO:0000313" key="2">
    <source>
        <dbReference type="EMBL" id="MEY1661438.1"/>
    </source>
</evidence>
<dbReference type="InterPro" id="IPR048011">
    <property type="entry name" value="NTP-PPase_MazG-like_C"/>
</dbReference>
<dbReference type="CDD" id="cd11528">
    <property type="entry name" value="NTP-PPase_MazG_Nterm"/>
    <property type="match status" value="1"/>
</dbReference>